<dbReference type="NCBIfam" id="TIGR00710">
    <property type="entry name" value="efflux_Bcr_CflA"/>
    <property type="match status" value="1"/>
</dbReference>
<dbReference type="PROSITE" id="PS00216">
    <property type="entry name" value="SUGAR_TRANSPORT_1"/>
    <property type="match status" value="1"/>
</dbReference>
<dbReference type="PANTHER" id="PTHR43124">
    <property type="entry name" value="PURINE EFFLUX PUMP PBUE"/>
    <property type="match status" value="1"/>
</dbReference>
<feature type="transmembrane region" description="Helical" evidence="8">
    <location>
        <begin position="48"/>
        <end position="68"/>
    </location>
</feature>
<comment type="similarity">
    <text evidence="2 8">Belongs to the major facilitator superfamily. Bcr/CmlA family.</text>
</comment>
<feature type="domain" description="Major facilitator superfamily (MFS) profile" evidence="9">
    <location>
        <begin position="14"/>
        <end position="396"/>
    </location>
</feature>
<sequence>MQKSVFLKRNTPPSLLTLVLVTGMGALNLNIFLPSLPAIAGYYDADYALVQLSVSGYLAVTAVLQLFIGPLSDRYGRRPVMLTSLAIFLVATILVILAPTITMFLAARALQAAVVASLVLPRAMIRDVVGAEEAASRIGYVTMFMSVVPMVSPALGGFLAGLFGWHSTFVAAFLFGFVVFVLFYFDAGETHHHRSTSIWRQFAAYPELFRSRRFWGYALTASFSAGAFYAFLGGAPYVANTVLDLEAESIGAYFAIIAVGYMVGNFLSGRYTRTVGITSMMIWGSIVASIGALIPMFLFLAGYVDPLAFFGPTFLVGMGNGLTLPSANAGMVSVRPHLAGSASGLGGTLMIGGGAILSSTVGATLTPETGIYPLIIAMFLTMVGAMFASAYVRHVDKLAATEAQDRLGFDGASR</sequence>
<dbReference type="InterPro" id="IPR011701">
    <property type="entry name" value="MFS"/>
</dbReference>
<keyword evidence="7 8" id="KW-0472">Membrane</keyword>
<comment type="subcellular location">
    <subcellularLocation>
        <location evidence="8">Cell inner membrane</location>
        <topology evidence="8">Multi-pass membrane protein</topology>
    </subcellularLocation>
    <subcellularLocation>
        <location evidence="1">Cell membrane</location>
        <topology evidence="1">Multi-pass membrane protein</topology>
    </subcellularLocation>
</comment>
<evidence type="ECO:0000256" key="6">
    <source>
        <dbReference type="ARBA" id="ARBA00022989"/>
    </source>
</evidence>
<feature type="transmembrane region" description="Helical" evidence="8">
    <location>
        <begin position="165"/>
        <end position="185"/>
    </location>
</feature>
<evidence type="ECO:0000256" key="8">
    <source>
        <dbReference type="RuleBase" id="RU365088"/>
    </source>
</evidence>
<gene>
    <name evidence="10" type="ORF">E2A64_11905</name>
</gene>
<feature type="transmembrane region" description="Helical" evidence="8">
    <location>
        <begin position="280"/>
        <end position="301"/>
    </location>
</feature>
<dbReference type="PROSITE" id="PS50850">
    <property type="entry name" value="MFS"/>
    <property type="match status" value="1"/>
</dbReference>
<keyword evidence="4" id="KW-1003">Cell membrane</keyword>
<protein>
    <recommendedName>
        <fullName evidence="8">Bcr/CflA family efflux transporter</fullName>
    </recommendedName>
</protein>
<evidence type="ECO:0000256" key="1">
    <source>
        <dbReference type="ARBA" id="ARBA00004651"/>
    </source>
</evidence>
<evidence type="ECO:0000256" key="5">
    <source>
        <dbReference type="ARBA" id="ARBA00022692"/>
    </source>
</evidence>
<dbReference type="InterPro" id="IPR036259">
    <property type="entry name" value="MFS_trans_sf"/>
</dbReference>
<organism evidence="10 11">
    <name type="scientific">Pseudohoeflea suaedae</name>
    <dbReference type="NCBI Taxonomy" id="877384"/>
    <lineage>
        <taxon>Bacteria</taxon>
        <taxon>Pseudomonadati</taxon>
        <taxon>Pseudomonadota</taxon>
        <taxon>Alphaproteobacteria</taxon>
        <taxon>Hyphomicrobiales</taxon>
        <taxon>Rhizobiaceae</taxon>
        <taxon>Pseudohoeflea</taxon>
    </lineage>
</organism>
<feature type="transmembrane region" description="Helical" evidence="8">
    <location>
        <begin position="80"/>
        <end position="99"/>
    </location>
</feature>
<name>A0A4R5PJX8_9HYPH</name>
<feature type="transmembrane region" description="Helical" evidence="8">
    <location>
        <begin position="12"/>
        <end position="33"/>
    </location>
</feature>
<dbReference type="InterPro" id="IPR020846">
    <property type="entry name" value="MFS_dom"/>
</dbReference>
<dbReference type="SUPFAM" id="SSF103473">
    <property type="entry name" value="MFS general substrate transporter"/>
    <property type="match status" value="1"/>
</dbReference>
<evidence type="ECO:0000256" key="4">
    <source>
        <dbReference type="ARBA" id="ARBA00022475"/>
    </source>
</evidence>
<feature type="transmembrane region" description="Helical" evidence="8">
    <location>
        <begin position="250"/>
        <end position="268"/>
    </location>
</feature>
<dbReference type="RefSeq" id="WP_133284701.1">
    <property type="nucleotide sequence ID" value="NZ_SMSI01000002.1"/>
</dbReference>
<dbReference type="PANTHER" id="PTHR43124:SF3">
    <property type="entry name" value="CHLORAMPHENICOL EFFLUX PUMP RV0191"/>
    <property type="match status" value="1"/>
</dbReference>
<keyword evidence="3 8" id="KW-0813">Transport</keyword>
<dbReference type="OrthoDB" id="9800416at2"/>
<dbReference type="Gene3D" id="1.20.1720.10">
    <property type="entry name" value="Multidrug resistance protein D"/>
    <property type="match status" value="1"/>
</dbReference>
<evidence type="ECO:0000259" key="9">
    <source>
        <dbReference type="PROSITE" id="PS50850"/>
    </source>
</evidence>
<evidence type="ECO:0000256" key="3">
    <source>
        <dbReference type="ARBA" id="ARBA00022448"/>
    </source>
</evidence>
<dbReference type="GO" id="GO:1990961">
    <property type="term" value="P:xenobiotic detoxification by transmembrane export across the plasma membrane"/>
    <property type="evidence" value="ECO:0007669"/>
    <property type="project" value="InterPro"/>
</dbReference>
<evidence type="ECO:0000313" key="11">
    <source>
        <dbReference type="Proteomes" id="UP000295131"/>
    </source>
</evidence>
<dbReference type="InterPro" id="IPR050189">
    <property type="entry name" value="MFS_Efflux_Transporters"/>
</dbReference>
<keyword evidence="5 8" id="KW-0812">Transmembrane</keyword>
<reference evidence="10 11" key="1">
    <citation type="journal article" date="2013" name="Int. J. Syst. Evol. Microbiol.">
        <title>Hoeflea suaedae sp. nov., an endophytic bacterium isolated from the root of the halophyte Suaeda maritima.</title>
        <authorList>
            <person name="Chung E.J."/>
            <person name="Park J.A."/>
            <person name="Pramanik P."/>
            <person name="Bibi F."/>
            <person name="Jeon C.O."/>
            <person name="Chung Y.R."/>
        </authorList>
    </citation>
    <scope>NUCLEOTIDE SEQUENCE [LARGE SCALE GENOMIC DNA]</scope>
    <source>
        <strain evidence="10 11">YC6898</strain>
    </source>
</reference>
<keyword evidence="11" id="KW-1185">Reference proteome</keyword>
<dbReference type="CDD" id="cd17320">
    <property type="entry name" value="MFS_MdfA_MDR_like"/>
    <property type="match status" value="1"/>
</dbReference>
<keyword evidence="8" id="KW-0997">Cell inner membrane</keyword>
<dbReference type="InterPro" id="IPR005829">
    <property type="entry name" value="Sugar_transporter_CS"/>
</dbReference>
<dbReference type="GO" id="GO:0005886">
    <property type="term" value="C:plasma membrane"/>
    <property type="evidence" value="ECO:0007669"/>
    <property type="project" value="UniProtKB-SubCell"/>
</dbReference>
<dbReference type="Proteomes" id="UP000295131">
    <property type="component" value="Unassembled WGS sequence"/>
</dbReference>
<evidence type="ECO:0000256" key="7">
    <source>
        <dbReference type="ARBA" id="ARBA00023136"/>
    </source>
</evidence>
<comment type="caution">
    <text evidence="10">The sequence shown here is derived from an EMBL/GenBank/DDBJ whole genome shotgun (WGS) entry which is preliminary data.</text>
</comment>
<keyword evidence="6 8" id="KW-1133">Transmembrane helix</keyword>
<feature type="transmembrane region" description="Helical" evidence="8">
    <location>
        <begin position="371"/>
        <end position="392"/>
    </location>
</feature>
<feature type="transmembrane region" description="Helical" evidence="8">
    <location>
        <begin position="307"/>
        <end position="324"/>
    </location>
</feature>
<comment type="caution">
    <text evidence="8">Lacks conserved residue(s) required for the propagation of feature annotation.</text>
</comment>
<dbReference type="EMBL" id="SMSI01000002">
    <property type="protein sequence ID" value="TDH36001.1"/>
    <property type="molecule type" value="Genomic_DNA"/>
</dbReference>
<feature type="transmembrane region" description="Helical" evidence="8">
    <location>
        <begin position="214"/>
        <end position="238"/>
    </location>
</feature>
<proteinExistence type="inferred from homology"/>
<evidence type="ECO:0000313" key="10">
    <source>
        <dbReference type="EMBL" id="TDH36001.1"/>
    </source>
</evidence>
<dbReference type="Pfam" id="PF07690">
    <property type="entry name" value="MFS_1"/>
    <property type="match status" value="1"/>
</dbReference>
<dbReference type="GO" id="GO:0042910">
    <property type="term" value="F:xenobiotic transmembrane transporter activity"/>
    <property type="evidence" value="ECO:0007669"/>
    <property type="project" value="InterPro"/>
</dbReference>
<dbReference type="AlphaFoldDB" id="A0A4R5PJX8"/>
<feature type="transmembrane region" description="Helical" evidence="8">
    <location>
        <begin position="345"/>
        <end position="365"/>
    </location>
</feature>
<accession>A0A4R5PJX8</accession>
<dbReference type="InterPro" id="IPR004812">
    <property type="entry name" value="Efflux_drug-R_Bcr/CmlA"/>
</dbReference>
<evidence type="ECO:0000256" key="2">
    <source>
        <dbReference type="ARBA" id="ARBA00006236"/>
    </source>
</evidence>